<dbReference type="EMBL" id="BAAAHK010000017">
    <property type="protein sequence ID" value="GAA0956552.1"/>
    <property type="molecule type" value="Genomic_DNA"/>
</dbReference>
<dbReference type="PANTHER" id="PTHR42760:SF40">
    <property type="entry name" value="3-OXOACYL-[ACYL-CARRIER-PROTEIN] REDUCTASE, CHLOROPLASTIC"/>
    <property type="match status" value="1"/>
</dbReference>
<name>A0ABP4BX14_9ACTN</name>
<dbReference type="Proteomes" id="UP001500542">
    <property type="component" value="Unassembled WGS sequence"/>
</dbReference>
<dbReference type="InterPro" id="IPR036291">
    <property type="entry name" value="NAD(P)-bd_dom_sf"/>
</dbReference>
<dbReference type="Pfam" id="PF13561">
    <property type="entry name" value="adh_short_C2"/>
    <property type="match status" value="1"/>
</dbReference>
<evidence type="ECO:0000256" key="1">
    <source>
        <dbReference type="ARBA" id="ARBA00006484"/>
    </source>
</evidence>
<gene>
    <name evidence="2" type="ORF">GCM10009554_66210</name>
</gene>
<evidence type="ECO:0000313" key="3">
    <source>
        <dbReference type="Proteomes" id="UP001500542"/>
    </source>
</evidence>
<proteinExistence type="inferred from homology"/>
<dbReference type="Gene3D" id="3.40.50.720">
    <property type="entry name" value="NAD(P)-binding Rossmann-like Domain"/>
    <property type="match status" value="1"/>
</dbReference>
<dbReference type="CDD" id="cd05233">
    <property type="entry name" value="SDR_c"/>
    <property type="match status" value="1"/>
</dbReference>
<sequence>MERGVARTIVVTGGGTGIGKAAAERFRADGDQVVITGRRAGVLEKAAAELGAQAFVCDGTDPEQVRRLVLELPGEVDVLVNNAGGNTDFGAPGDEQDLAVLKSNWIANFDANVLTAVLMTTALTPRLADGGAVVHLGSIAGTRGAGSYGAAKSALATWNQDVAAELGPRGITSNVVAPGFTAGTEFFQDRLTPQRRERLLTATMMKRQGEVTDIAAVIHFLASPAARYITGQTLHSNGGALTTR</sequence>
<dbReference type="PRINTS" id="PR00080">
    <property type="entry name" value="SDRFAMILY"/>
</dbReference>
<evidence type="ECO:0000313" key="2">
    <source>
        <dbReference type="EMBL" id="GAA0956552.1"/>
    </source>
</evidence>
<keyword evidence="3" id="KW-1185">Reference proteome</keyword>
<dbReference type="InterPro" id="IPR002347">
    <property type="entry name" value="SDR_fam"/>
</dbReference>
<comment type="caution">
    <text evidence="2">The sequence shown here is derived from an EMBL/GenBank/DDBJ whole genome shotgun (WGS) entry which is preliminary data.</text>
</comment>
<accession>A0ABP4BX14</accession>
<reference evidence="3" key="1">
    <citation type="journal article" date="2019" name="Int. J. Syst. Evol. Microbiol.">
        <title>The Global Catalogue of Microorganisms (GCM) 10K type strain sequencing project: providing services to taxonomists for standard genome sequencing and annotation.</title>
        <authorList>
            <consortium name="The Broad Institute Genomics Platform"/>
            <consortium name="The Broad Institute Genome Sequencing Center for Infectious Disease"/>
            <person name="Wu L."/>
            <person name="Ma J."/>
        </authorList>
    </citation>
    <scope>NUCLEOTIDE SEQUENCE [LARGE SCALE GENOMIC DNA]</scope>
    <source>
        <strain evidence="3">JCM 10977</strain>
    </source>
</reference>
<dbReference type="PANTHER" id="PTHR42760">
    <property type="entry name" value="SHORT-CHAIN DEHYDROGENASES/REDUCTASES FAMILY MEMBER"/>
    <property type="match status" value="1"/>
</dbReference>
<protein>
    <submittedName>
        <fullName evidence="2">SDR family oxidoreductase</fullName>
    </submittedName>
</protein>
<organism evidence="2 3">
    <name type="scientific">Kribbella koreensis</name>
    <dbReference type="NCBI Taxonomy" id="57909"/>
    <lineage>
        <taxon>Bacteria</taxon>
        <taxon>Bacillati</taxon>
        <taxon>Actinomycetota</taxon>
        <taxon>Actinomycetes</taxon>
        <taxon>Propionibacteriales</taxon>
        <taxon>Kribbellaceae</taxon>
        <taxon>Kribbella</taxon>
    </lineage>
</organism>
<dbReference type="PRINTS" id="PR00081">
    <property type="entry name" value="GDHRDH"/>
</dbReference>
<comment type="similarity">
    <text evidence="1">Belongs to the short-chain dehydrogenases/reductases (SDR) family.</text>
</comment>
<dbReference type="SUPFAM" id="SSF51735">
    <property type="entry name" value="NAD(P)-binding Rossmann-fold domains"/>
    <property type="match status" value="1"/>
</dbReference>